<keyword evidence="3" id="KW-0689">Ribosomal protein</keyword>
<comment type="caution">
    <text evidence="10">The sequence shown here is derived from an EMBL/GenBank/DDBJ whole genome shotgun (WGS) entry which is preliminary data.</text>
</comment>
<name>A0AAV5U9K8_9BILA</name>
<comment type="subunit">
    <text evidence="6">Component of the mitochondrial ribosome large subunit (39S) which comprises a 16S rRNA and about 50 distinct proteins.</text>
</comment>
<dbReference type="FunFam" id="3.30.70.330:FF:000284">
    <property type="entry name" value="39S ribosomal protein L23, mitochondrial"/>
    <property type="match status" value="1"/>
</dbReference>
<evidence type="ECO:0000256" key="3">
    <source>
        <dbReference type="ARBA" id="ARBA00022980"/>
    </source>
</evidence>
<gene>
    <name evidence="10" type="ORF">PENTCL1PPCAC_25212</name>
</gene>
<accession>A0AAV5U9K8</accession>
<dbReference type="InterPro" id="IPR012678">
    <property type="entry name" value="Ribosomal_uL23/eL15/eS24_sf"/>
</dbReference>
<dbReference type="PANTHER" id="PTHR12059">
    <property type="entry name" value="RIBOSOMAL PROTEIN L23-RELATED"/>
    <property type="match status" value="1"/>
</dbReference>
<evidence type="ECO:0000256" key="8">
    <source>
        <dbReference type="ARBA" id="ARBA00041375"/>
    </source>
</evidence>
<feature type="non-terminal residue" evidence="10">
    <location>
        <position position="1"/>
    </location>
</feature>
<evidence type="ECO:0000313" key="10">
    <source>
        <dbReference type="EMBL" id="GMT03038.1"/>
    </source>
</evidence>
<proteinExistence type="inferred from homology"/>
<reference evidence="10" key="1">
    <citation type="submission" date="2023-10" db="EMBL/GenBank/DDBJ databases">
        <title>Genome assembly of Pristionchus species.</title>
        <authorList>
            <person name="Yoshida K."/>
            <person name="Sommer R.J."/>
        </authorList>
    </citation>
    <scope>NUCLEOTIDE SEQUENCE</scope>
    <source>
        <strain evidence="10">RS0144</strain>
    </source>
</reference>
<dbReference type="Proteomes" id="UP001432027">
    <property type="component" value="Unassembled WGS sequence"/>
</dbReference>
<organism evidence="10 11">
    <name type="scientific">Pristionchus entomophagus</name>
    <dbReference type="NCBI Taxonomy" id="358040"/>
    <lineage>
        <taxon>Eukaryota</taxon>
        <taxon>Metazoa</taxon>
        <taxon>Ecdysozoa</taxon>
        <taxon>Nematoda</taxon>
        <taxon>Chromadorea</taxon>
        <taxon>Rhabditida</taxon>
        <taxon>Rhabditina</taxon>
        <taxon>Diplogasteromorpha</taxon>
        <taxon>Diplogasteroidea</taxon>
        <taxon>Neodiplogasteridae</taxon>
        <taxon>Pristionchus</taxon>
    </lineage>
</organism>
<feature type="region of interest" description="Disordered" evidence="9">
    <location>
        <begin position="135"/>
        <end position="159"/>
    </location>
</feature>
<comment type="similarity">
    <text evidence="2">Belongs to the universal ribosomal protein uL23 family.</text>
</comment>
<keyword evidence="5" id="KW-0687">Ribonucleoprotein</keyword>
<dbReference type="AlphaFoldDB" id="A0AAV5U9K8"/>
<dbReference type="SUPFAM" id="SSF54189">
    <property type="entry name" value="Ribosomal proteins S24e, L23 and L15e"/>
    <property type="match status" value="1"/>
</dbReference>
<evidence type="ECO:0000256" key="2">
    <source>
        <dbReference type="ARBA" id="ARBA00006700"/>
    </source>
</evidence>
<keyword evidence="4" id="KW-0496">Mitochondrion</keyword>
<dbReference type="InterPro" id="IPR013025">
    <property type="entry name" value="Ribosomal_uL23-like"/>
</dbReference>
<keyword evidence="11" id="KW-1185">Reference proteome</keyword>
<evidence type="ECO:0000256" key="4">
    <source>
        <dbReference type="ARBA" id="ARBA00023128"/>
    </source>
</evidence>
<evidence type="ECO:0000256" key="1">
    <source>
        <dbReference type="ARBA" id="ARBA00004173"/>
    </source>
</evidence>
<dbReference type="EMBL" id="BTSX01000006">
    <property type="protein sequence ID" value="GMT03038.1"/>
    <property type="molecule type" value="Genomic_DNA"/>
</dbReference>
<dbReference type="Pfam" id="PF00276">
    <property type="entry name" value="Ribosomal_L23"/>
    <property type="match status" value="1"/>
</dbReference>
<dbReference type="PANTHER" id="PTHR12059:SF5">
    <property type="entry name" value="LARGE RIBOSOMAL SUBUNIT PROTEIN UL23M"/>
    <property type="match status" value="1"/>
</dbReference>
<dbReference type="Gene3D" id="3.30.70.330">
    <property type="match status" value="1"/>
</dbReference>
<dbReference type="GO" id="GO:0003735">
    <property type="term" value="F:structural constituent of ribosome"/>
    <property type="evidence" value="ECO:0007669"/>
    <property type="project" value="InterPro"/>
</dbReference>
<protein>
    <recommendedName>
        <fullName evidence="7">Large ribosomal subunit protein uL23m</fullName>
    </recommendedName>
    <alternativeName>
        <fullName evidence="8">39S ribosomal protein L23, mitochondrial</fullName>
    </alternativeName>
</protein>
<evidence type="ECO:0000313" key="11">
    <source>
        <dbReference type="Proteomes" id="UP001432027"/>
    </source>
</evidence>
<evidence type="ECO:0000256" key="6">
    <source>
        <dbReference type="ARBA" id="ARBA00038782"/>
    </source>
</evidence>
<sequence>AMAASRLARLWQPGAPQTRALLPDFWMAALEPPTVGRYRLPPNCVKFEVDMRMSKHDIREYLEKVYGAPVRSVRTEVQMGEIMWQNKIDLQYKRAMWKEEDKKFAYVFMEKGYDFKWPMMFSDNEEVREIQAGKDEKERMDQNSVFANSDRGGVGKFIS</sequence>
<evidence type="ECO:0000256" key="5">
    <source>
        <dbReference type="ARBA" id="ARBA00023274"/>
    </source>
</evidence>
<dbReference type="InterPro" id="IPR012677">
    <property type="entry name" value="Nucleotide-bd_a/b_plait_sf"/>
</dbReference>
<dbReference type="GO" id="GO:0032543">
    <property type="term" value="P:mitochondrial translation"/>
    <property type="evidence" value="ECO:0007669"/>
    <property type="project" value="TreeGrafter"/>
</dbReference>
<evidence type="ECO:0000256" key="9">
    <source>
        <dbReference type="SAM" id="MobiDB-lite"/>
    </source>
</evidence>
<evidence type="ECO:0000256" key="7">
    <source>
        <dbReference type="ARBA" id="ARBA00039977"/>
    </source>
</evidence>
<comment type="subcellular location">
    <subcellularLocation>
        <location evidence="1">Mitochondrion</location>
    </subcellularLocation>
</comment>
<dbReference type="GO" id="GO:0005762">
    <property type="term" value="C:mitochondrial large ribosomal subunit"/>
    <property type="evidence" value="ECO:0007669"/>
    <property type="project" value="TreeGrafter"/>
</dbReference>